<evidence type="ECO:0000313" key="2">
    <source>
        <dbReference type="Proteomes" id="UP000646478"/>
    </source>
</evidence>
<dbReference type="EMBL" id="BMHH01000026">
    <property type="protein sequence ID" value="GGB09131.1"/>
    <property type="molecule type" value="Genomic_DNA"/>
</dbReference>
<gene>
    <name evidence="1" type="ORF">GCM10011491_41360</name>
</gene>
<dbReference type="RefSeq" id="WP_188826095.1">
    <property type="nucleotide sequence ID" value="NZ_BMHH01000026.1"/>
</dbReference>
<proteinExistence type="predicted"/>
<name>A0A916SNP9_9HYPH</name>
<evidence type="ECO:0000313" key="1">
    <source>
        <dbReference type="EMBL" id="GGB09131.1"/>
    </source>
</evidence>
<protein>
    <submittedName>
        <fullName evidence="1">Uncharacterized protein</fullName>
    </submittedName>
</protein>
<reference evidence="1" key="1">
    <citation type="journal article" date="2014" name="Int. J. Syst. Evol. Microbiol.">
        <title>Complete genome sequence of Corynebacterium casei LMG S-19264T (=DSM 44701T), isolated from a smear-ripened cheese.</title>
        <authorList>
            <consortium name="US DOE Joint Genome Institute (JGI-PGF)"/>
            <person name="Walter F."/>
            <person name="Albersmeier A."/>
            <person name="Kalinowski J."/>
            <person name="Ruckert C."/>
        </authorList>
    </citation>
    <scope>NUCLEOTIDE SEQUENCE</scope>
    <source>
        <strain evidence="1">CGMCC 1.15082</strain>
    </source>
</reference>
<accession>A0A916SNP9</accession>
<reference evidence="1" key="2">
    <citation type="submission" date="2020-09" db="EMBL/GenBank/DDBJ databases">
        <authorList>
            <person name="Sun Q."/>
            <person name="Zhou Y."/>
        </authorList>
    </citation>
    <scope>NUCLEOTIDE SEQUENCE</scope>
    <source>
        <strain evidence="1">CGMCC 1.15082</strain>
    </source>
</reference>
<keyword evidence="2" id="KW-1185">Reference proteome</keyword>
<dbReference type="Proteomes" id="UP000646478">
    <property type="component" value="Unassembled WGS sequence"/>
</dbReference>
<comment type="caution">
    <text evidence="1">The sequence shown here is derived from an EMBL/GenBank/DDBJ whole genome shotgun (WGS) entry which is preliminary data.</text>
</comment>
<organism evidence="1 2">
    <name type="scientific">Brucella endophytica</name>
    <dbReference type="NCBI Taxonomy" id="1963359"/>
    <lineage>
        <taxon>Bacteria</taxon>
        <taxon>Pseudomonadati</taxon>
        <taxon>Pseudomonadota</taxon>
        <taxon>Alphaproteobacteria</taxon>
        <taxon>Hyphomicrobiales</taxon>
        <taxon>Brucellaceae</taxon>
        <taxon>Brucella/Ochrobactrum group</taxon>
        <taxon>Brucella</taxon>
    </lineage>
</organism>
<dbReference type="AlphaFoldDB" id="A0A916SNP9"/>
<sequence>MSQPLCRYCGKKIAKKTETIYFGPEAAAHVTDFASSRPEYPTSKEEVQRLVNGQVVGVSWSRGEDYYAKKAGCDFIFKASTWDGESYQDPFFCNGEHAKRFAYALARAGHATQAYQKANEAALANSSN</sequence>